<protein>
    <recommendedName>
        <fullName evidence="2">EF-hand domain-containing protein</fullName>
    </recommendedName>
</protein>
<reference evidence="3 4" key="1">
    <citation type="submission" date="2022-05" db="EMBL/GenBank/DDBJ databases">
        <authorList>
            <consortium name="Genoscope - CEA"/>
            <person name="William W."/>
        </authorList>
    </citation>
    <scope>NUCLEOTIDE SEQUENCE [LARGE SCALE GENOMIC DNA]</scope>
</reference>
<dbReference type="InterPro" id="IPR002048">
    <property type="entry name" value="EF_hand_dom"/>
</dbReference>
<feature type="domain" description="EF-hand" evidence="2">
    <location>
        <begin position="105"/>
        <end position="140"/>
    </location>
</feature>
<feature type="region of interest" description="Disordered" evidence="1">
    <location>
        <begin position="1"/>
        <end position="26"/>
    </location>
</feature>
<dbReference type="InterPro" id="IPR011992">
    <property type="entry name" value="EF-hand-dom_pair"/>
</dbReference>
<organism evidence="3 4">
    <name type="scientific">Porites lobata</name>
    <dbReference type="NCBI Taxonomy" id="104759"/>
    <lineage>
        <taxon>Eukaryota</taxon>
        <taxon>Metazoa</taxon>
        <taxon>Cnidaria</taxon>
        <taxon>Anthozoa</taxon>
        <taxon>Hexacorallia</taxon>
        <taxon>Scleractinia</taxon>
        <taxon>Fungiina</taxon>
        <taxon>Poritidae</taxon>
        <taxon>Porites</taxon>
    </lineage>
</organism>
<dbReference type="PROSITE" id="PS50222">
    <property type="entry name" value="EF_HAND_2"/>
    <property type="match status" value="1"/>
</dbReference>
<dbReference type="InterPro" id="IPR018565">
    <property type="entry name" value="Nkp2/Cnl2"/>
</dbReference>
<evidence type="ECO:0000313" key="4">
    <source>
        <dbReference type="Proteomes" id="UP001159405"/>
    </source>
</evidence>
<name>A0ABN8N4I3_9CNID</name>
<gene>
    <name evidence="3" type="ORF">PLOB_00000748</name>
</gene>
<accession>A0ABN8N4I3</accession>
<evidence type="ECO:0000256" key="1">
    <source>
        <dbReference type="SAM" id="MobiDB-lite"/>
    </source>
</evidence>
<dbReference type="EMBL" id="CALNXK010000010">
    <property type="protein sequence ID" value="CAH3042943.1"/>
    <property type="molecule type" value="Genomic_DNA"/>
</dbReference>
<dbReference type="PANTHER" id="PTHR46763">
    <property type="entry name" value="DYNEIN REGULATORY COMPLEX PROTEIN 8"/>
    <property type="match status" value="1"/>
</dbReference>
<proteinExistence type="predicted"/>
<evidence type="ECO:0000313" key="3">
    <source>
        <dbReference type="EMBL" id="CAH3042943.1"/>
    </source>
</evidence>
<evidence type="ECO:0000259" key="2">
    <source>
        <dbReference type="PROSITE" id="PS50222"/>
    </source>
</evidence>
<sequence length="349" mass="40330">MADTSSPNPSSEPEKPAAESSDSSAAELQKTIADAFDIFDHESNKTVDVREVGTIVRSLKCCPTEGELHDILAEVEEEEPTGYIRFEKFEPAMLKILLERRYKPAPEDQIMKAFEVLDQENKGYLTTEELTKYMSEEGEPFTQEEMEEMLSAAVDPDKGIVFYKDFVSMMVVEDMNTFFISSVGCTKSPIIIYVDHQHNEMTFENCDFLVGYLAPFKMAAFPEREYRKLLTDSLLSEEVSNSYSLDEFKDFFPRKYRDHQDVKVLYEAYQTKRKLIRDRVVMNVRMHCRKRKQQGGMMPDNKYEDEVKEMEAKEEILQEVSTQVFYSSGNRYNGEGYGASSGENCKLYR</sequence>
<dbReference type="Pfam" id="PF09447">
    <property type="entry name" value="Cnl2_NKP2"/>
    <property type="match status" value="1"/>
</dbReference>
<dbReference type="Pfam" id="PF13499">
    <property type="entry name" value="EF-hand_7"/>
    <property type="match status" value="1"/>
</dbReference>
<comment type="caution">
    <text evidence="3">The sequence shown here is derived from an EMBL/GenBank/DDBJ whole genome shotgun (WGS) entry which is preliminary data.</text>
</comment>
<dbReference type="SUPFAM" id="SSF47473">
    <property type="entry name" value="EF-hand"/>
    <property type="match status" value="1"/>
</dbReference>
<feature type="compositionally biased region" description="Low complexity" evidence="1">
    <location>
        <begin position="1"/>
        <end position="11"/>
    </location>
</feature>
<dbReference type="PANTHER" id="PTHR46763:SF1">
    <property type="entry name" value="DYNEIN REGULATORY COMPLEX PROTEIN 8"/>
    <property type="match status" value="1"/>
</dbReference>
<dbReference type="Gene3D" id="1.10.238.10">
    <property type="entry name" value="EF-hand"/>
    <property type="match status" value="2"/>
</dbReference>
<dbReference type="SMART" id="SM00054">
    <property type="entry name" value="EFh"/>
    <property type="match status" value="2"/>
</dbReference>
<dbReference type="CDD" id="cd00051">
    <property type="entry name" value="EFh"/>
    <property type="match status" value="1"/>
</dbReference>
<keyword evidence="4" id="KW-1185">Reference proteome</keyword>
<dbReference type="Proteomes" id="UP001159405">
    <property type="component" value="Unassembled WGS sequence"/>
</dbReference>